<protein>
    <recommendedName>
        <fullName evidence="3">F-box domain-containing protein</fullName>
    </recommendedName>
</protein>
<dbReference type="EMBL" id="VDMD01000025">
    <property type="protein sequence ID" value="TRM59960.1"/>
    <property type="molecule type" value="Genomic_DNA"/>
</dbReference>
<name>A0A550C5A8_9AGAR</name>
<organism evidence="1 2">
    <name type="scientific">Schizophyllum amplum</name>
    <dbReference type="NCBI Taxonomy" id="97359"/>
    <lineage>
        <taxon>Eukaryota</taxon>
        <taxon>Fungi</taxon>
        <taxon>Dikarya</taxon>
        <taxon>Basidiomycota</taxon>
        <taxon>Agaricomycotina</taxon>
        <taxon>Agaricomycetes</taxon>
        <taxon>Agaricomycetidae</taxon>
        <taxon>Agaricales</taxon>
        <taxon>Schizophyllaceae</taxon>
        <taxon>Schizophyllum</taxon>
    </lineage>
</organism>
<evidence type="ECO:0000313" key="2">
    <source>
        <dbReference type="Proteomes" id="UP000320762"/>
    </source>
</evidence>
<dbReference type="AlphaFoldDB" id="A0A550C5A8"/>
<comment type="caution">
    <text evidence="1">The sequence shown here is derived from an EMBL/GenBank/DDBJ whole genome shotgun (WGS) entry which is preliminary data.</text>
</comment>
<dbReference type="Gene3D" id="3.80.10.10">
    <property type="entry name" value="Ribonuclease Inhibitor"/>
    <property type="match status" value="1"/>
</dbReference>
<evidence type="ECO:0000313" key="1">
    <source>
        <dbReference type="EMBL" id="TRM59960.1"/>
    </source>
</evidence>
<evidence type="ECO:0008006" key="3">
    <source>
        <dbReference type="Google" id="ProtNLM"/>
    </source>
</evidence>
<dbReference type="OrthoDB" id="3354475at2759"/>
<dbReference type="SUPFAM" id="SSF52047">
    <property type="entry name" value="RNI-like"/>
    <property type="match status" value="1"/>
</dbReference>
<gene>
    <name evidence="1" type="ORF">BD626DRAFT_539139</name>
</gene>
<keyword evidence="2" id="KW-1185">Reference proteome</keyword>
<sequence>MHVALRIPEVISIVCGCLQGDPATLHGQPLVNFALTCRTFVEPAQDALWEEMPHLYCLFRCLPDDSMIRCPSPNDWDRPLYHASRVRRILSTPPRAFGYSISNDLLDAVGSSCPTEVLLPNLQSIYIPYQMVNASTSFPRLLISPTLTEINIDLSESQTPAQHTSLLWSLVDSRCRLTSLSLDRNGHLSLYPQSLLDALEAIVTRSPQLEYLAVPCLSTEALKCVASYPRLQYLHLKTSAFHQPCISGDLLPLHDIEDDFPALTWLELANTTASHAAWLLSMMYNSPSTSLEIYLTGPASASAWSPIFQRVGNIAGHPGKTLNLRFDEMDIPGSSTELPLPLITVNHLEPLFRRTDVSTFALRACSAIIDDEFVDKVATAWPMLMSLDLGDFNPALQTPTMTLGGLTTLVRSCRRLSCTPTFPIDVSNVPAATVEESALVGGAWNVRVDSICVGNSPMFSNPAAVATYLSFLFPNLESILASVTVSEGWRQVEALLPFLKQAQRQGFLLGRMNSGNTTGV</sequence>
<dbReference type="STRING" id="97359.A0A550C5A8"/>
<dbReference type="Proteomes" id="UP000320762">
    <property type="component" value="Unassembled WGS sequence"/>
</dbReference>
<accession>A0A550C5A8</accession>
<dbReference type="InterPro" id="IPR032675">
    <property type="entry name" value="LRR_dom_sf"/>
</dbReference>
<proteinExistence type="predicted"/>
<reference evidence="1 2" key="1">
    <citation type="journal article" date="2019" name="New Phytol.">
        <title>Comparative genomics reveals unique wood-decay strategies and fruiting body development in the Schizophyllaceae.</title>
        <authorList>
            <person name="Almasi E."/>
            <person name="Sahu N."/>
            <person name="Krizsan K."/>
            <person name="Balint B."/>
            <person name="Kovacs G.M."/>
            <person name="Kiss B."/>
            <person name="Cseklye J."/>
            <person name="Drula E."/>
            <person name="Henrissat B."/>
            <person name="Nagy I."/>
            <person name="Chovatia M."/>
            <person name="Adam C."/>
            <person name="LaButti K."/>
            <person name="Lipzen A."/>
            <person name="Riley R."/>
            <person name="Grigoriev I.V."/>
            <person name="Nagy L.G."/>
        </authorList>
    </citation>
    <scope>NUCLEOTIDE SEQUENCE [LARGE SCALE GENOMIC DNA]</scope>
    <source>
        <strain evidence="1 2">NL-1724</strain>
    </source>
</reference>